<sequence>MTIEHAAFIGLDTSKLKISVAIAEGERNGEVRFLGDISSDPSSVAAMVKKLAKLGAKLHFCYDAGPNRYGLYRQIVELGHECSVVAPSLVPKRAGDRVKTNRRDAISLARLHQAGELTPVWVPDEAHEAVHDLVRARDAAFEAQKQARQQLNSFLLRHGRYYTGRKAWTRAHGRWLASQAFDHPAHQILLAEYCQAVEDAGVRLDRLNKLIGETSASWSMAPVVAAYQAMRGVAFMTAVTFVVEIGDVRRFDSPRQLMTYLELFPTESSTGERVRRGGITKAGNARARRALIEGAWTYRYPARISPTINARLTDLPKSVCAIALKGQVRLCTRYRRLIGAGKAKTVGVTAIAREMAAFIWAIGHEVPPRQALKQACCTSDQIILENNIC</sequence>
<dbReference type="EMBL" id="HG518324">
    <property type="protein sequence ID" value="CDI12049.1"/>
    <property type="molecule type" value="Genomic_DNA"/>
</dbReference>
<dbReference type="RefSeq" id="WP_022557350.1">
    <property type="nucleotide sequence ID" value="NC_022536.1"/>
</dbReference>
<dbReference type="PATRIC" id="fig|424182.3.peg.5046"/>
<proteinExistence type="predicted"/>
<dbReference type="AlphaFoldDB" id="U4Q412"/>
<dbReference type="Pfam" id="PF02371">
    <property type="entry name" value="Transposase_20"/>
    <property type="match status" value="1"/>
</dbReference>
<dbReference type="NCBIfam" id="NF033542">
    <property type="entry name" value="transpos_IS110"/>
    <property type="match status" value="1"/>
</dbReference>
<reference evidence="3 4" key="1">
    <citation type="journal article" date="2013" name="Genome Announc.">
        <title>Complete Genome Sequence of the Sesbania Symbiont and Rice Growth-Promoting Endophyte Rhizobium sp. Strain IRBG74.</title>
        <authorList>
            <person name="Crook M.B."/>
            <person name="Mitra S."/>
            <person name="Ane J.M."/>
            <person name="Sadowsky M.J."/>
            <person name="Gyaneshwar P."/>
        </authorList>
    </citation>
    <scope>NUCLEOTIDE SEQUENCE [LARGE SCALE GENOMIC DNA]</scope>
    <source>
        <strain evidence="3 4">IRBG74</strain>
        <plasmid evidence="4">IRBL74_p</plasmid>
    </source>
</reference>
<dbReference type="GO" id="GO:0004803">
    <property type="term" value="F:transposase activity"/>
    <property type="evidence" value="ECO:0007669"/>
    <property type="project" value="InterPro"/>
</dbReference>
<protein>
    <submittedName>
        <fullName evidence="3">IS116/IS110/IS902 family transposase</fullName>
    </submittedName>
</protein>
<dbReference type="HOGENOM" id="CLU_036902_1_1_5"/>
<evidence type="ECO:0000259" key="1">
    <source>
        <dbReference type="Pfam" id="PF01548"/>
    </source>
</evidence>
<keyword evidence="3" id="KW-0614">Plasmid</keyword>
<accession>U4Q412</accession>
<dbReference type="GO" id="GO:0006313">
    <property type="term" value="P:DNA transposition"/>
    <property type="evidence" value="ECO:0007669"/>
    <property type="project" value="InterPro"/>
</dbReference>
<dbReference type="PANTHER" id="PTHR33055:SF3">
    <property type="entry name" value="PUTATIVE TRANSPOSASE FOR IS117-RELATED"/>
    <property type="match status" value="1"/>
</dbReference>
<evidence type="ECO:0000313" key="4">
    <source>
        <dbReference type="Proteomes" id="UP000016944"/>
    </source>
</evidence>
<dbReference type="PANTHER" id="PTHR33055">
    <property type="entry name" value="TRANSPOSASE FOR INSERTION SEQUENCE ELEMENT IS1111A"/>
    <property type="match status" value="1"/>
</dbReference>
<dbReference type="InterPro" id="IPR003346">
    <property type="entry name" value="Transposase_20"/>
</dbReference>
<feature type="domain" description="Transposase IS110-like N-terminal" evidence="1">
    <location>
        <begin position="9"/>
        <end position="156"/>
    </location>
</feature>
<evidence type="ECO:0000313" key="3">
    <source>
        <dbReference type="EMBL" id="CDI12049.1"/>
    </source>
</evidence>
<feature type="domain" description="Transposase IS116/IS110/IS902 C-terminal" evidence="2">
    <location>
        <begin position="229"/>
        <end position="298"/>
    </location>
</feature>
<dbReference type="InterPro" id="IPR002525">
    <property type="entry name" value="Transp_IS110-like_N"/>
</dbReference>
<gene>
    <name evidence="3" type="ORF">BN877_p0324</name>
</gene>
<dbReference type="KEGG" id="rir:BN877_p0324"/>
<name>U4Q412_9HYPH</name>
<dbReference type="Pfam" id="PF01548">
    <property type="entry name" value="DEDD_Tnp_IS110"/>
    <property type="match status" value="1"/>
</dbReference>
<geneLocation type="plasmid" evidence="3 4">
    <name>IRBL74_p</name>
</geneLocation>
<dbReference type="GO" id="GO:0003677">
    <property type="term" value="F:DNA binding"/>
    <property type="evidence" value="ECO:0007669"/>
    <property type="project" value="InterPro"/>
</dbReference>
<organism evidence="3 4">
    <name type="scientific">Agrobacterium pusense</name>
    <dbReference type="NCBI Taxonomy" id="648995"/>
    <lineage>
        <taxon>Bacteria</taxon>
        <taxon>Pseudomonadati</taxon>
        <taxon>Pseudomonadota</taxon>
        <taxon>Alphaproteobacteria</taxon>
        <taxon>Hyphomicrobiales</taxon>
        <taxon>Rhizobiaceae</taxon>
        <taxon>Rhizobium/Agrobacterium group</taxon>
        <taxon>Agrobacterium</taxon>
    </lineage>
</organism>
<dbReference type="Proteomes" id="UP000016944">
    <property type="component" value="Plasmid IRBL74_p"/>
</dbReference>
<evidence type="ECO:0000259" key="2">
    <source>
        <dbReference type="Pfam" id="PF02371"/>
    </source>
</evidence>
<dbReference type="InterPro" id="IPR047650">
    <property type="entry name" value="Transpos_IS110"/>
</dbReference>